<dbReference type="EMBL" id="JAQJAN010000020">
    <property type="protein sequence ID" value="KAJ5703810.1"/>
    <property type="molecule type" value="Genomic_DNA"/>
</dbReference>
<feature type="compositionally biased region" description="Polar residues" evidence="5">
    <location>
        <begin position="1"/>
        <end position="31"/>
    </location>
</feature>
<gene>
    <name evidence="7" type="ORF">N7493_010948</name>
</gene>
<dbReference type="PANTHER" id="PTHR43289:SF33">
    <property type="entry name" value="SERINE_THREONINE KINASE 31"/>
    <property type="match status" value="1"/>
</dbReference>
<feature type="region of interest" description="Disordered" evidence="5">
    <location>
        <begin position="1"/>
        <end position="59"/>
    </location>
</feature>
<keyword evidence="8" id="KW-1185">Reference proteome</keyword>
<name>A0AAD6HB76_9EURO</name>
<reference evidence="7" key="1">
    <citation type="journal article" date="2023" name="IMA Fungus">
        <title>Comparative genomic study of the Penicillium genus elucidates a diverse pangenome and 15 lateral gene transfer events.</title>
        <authorList>
            <person name="Petersen C."/>
            <person name="Sorensen T."/>
            <person name="Nielsen M.R."/>
            <person name="Sondergaard T.E."/>
            <person name="Sorensen J.L."/>
            <person name="Fitzpatrick D.A."/>
            <person name="Frisvad J.C."/>
            <person name="Nielsen K.L."/>
        </authorList>
    </citation>
    <scope>NUCLEOTIDE SEQUENCE</scope>
    <source>
        <strain evidence="7">IBT 17514</strain>
    </source>
</reference>
<dbReference type="Gene3D" id="1.10.510.10">
    <property type="entry name" value="Transferase(Phosphotransferase) domain 1"/>
    <property type="match status" value="1"/>
</dbReference>
<dbReference type="InterPro" id="IPR008271">
    <property type="entry name" value="Ser/Thr_kinase_AS"/>
</dbReference>
<reference evidence="7" key="2">
    <citation type="submission" date="2023-01" db="EMBL/GenBank/DDBJ databases">
        <authorList>
            <person name="Petersen C."/>
        </authorList>
    </citation>
    <scope>NUCLEOTIDE SEQUENCE</scope>
    <source>
        <strain evidence="7">IBT 17514</strain>
    </source>
</reference>
<dbReference type="Proteomes" id="UP001215712">
    <property type="component" value="Unassembled WGS sequence"/>
</dbReference>
<evidence type="ECO:0000256" key="5">
    <source>
        <dbReference type="SAM" id="MobiDB-lite"/>
    </source>
</evidence>
<evidence type="ECO:0000256" key="3">
    <source>
        <dbReference type="ARBA" id="ARBA00022777"/>
    </source>
</evidence>
<accession>A0AAD6HB76</accession>
<evidence type="ECO:0000259" key="6">
    <source>
        <dbReference type="PROSITE" id="PS50011"/>
    </source>
</evidence>
<dbReference type="GO" id="GO:0005524">
    <property type="term" value="F:ATP binding"/>
    <property type="evidence" value="ECO:0007669"/>
    <property type="project" value="UniProtKB-KW"/>
</dbReference>
<evidence type="ECO:0000256" key="2">
    <source>
        <dbReference type="ARBA" id="ARBA00022741"/>
    </source>
</evidence>
<evidence type="ECO:0000256" key="4">
    <source>
        <dbReference type="ARBA" id="ARBA00022840"/>
    </source>
</evidence>
<feature type="domain" description="Protein kinase" evidence="6">
    <location>
        <begin position="82"/>
        <end position="405"/>
    </location>
</feature>
<dbReference type="Pfam" id="PF00069">
    <property type="entry name" value="Pkinase"/>
    <property type="match status" value="1"/>
</dbReference>
<dbReference type="PANTHER" id="PTHR43289">
    <property type="entry name" value="MITOGEN-ACTIVATED PROTEIN KINASE KINASE KINASE 20-RELATED"/>
    <property type="match status" value="1"/>
</dbReference>
<dbReference type="AlphaFoldDB" id="A0AAD6HB76"/>
<keyword evidence="4" id="KW-0067">ATP-binding</keyword>
<dbReference type="PROSITE" id="PS00108">
    <property type="entry name" value="PROTEIN_KINASE_ST"/>
    <property type="match status" value="1"/>
</dbReference>
<proteinExistence type="predicted"/>
<keyword evidence="2" id="KW-0547">Nucleotide-binding</keyword>
<comment type="caution">
    <text evidence="7">The sequence shown here is derived from an EMBL/GenBank/DDBJ whole genome shotgun (WGS) entry which is preliminary data.</text>
</comment>
<dbReference type="InterPro" id="IPR011009">
    <property type="entry name" value="Kinase-like_dom_sf"/>
</dbReference>
<keyword evidence="3" id="KW-0418">Kinase</keyword>
<dbReference type="SUPFAM" id="SSF56112">
    <property type="entry name" value="Protein kinase-like (PK-like)"/>
    <property type="match status" value="1"/>
</dbReference>
<evidence type="ECO:0000313" key="8">
    <source>
        <dbReference type="Proteomes" id="UP001215712"/>
    </source>
</evidence>
<protein>
    <recommendedName>
        <fullName evidence="6">Protein kinase domain-containing protein</fullName>
    </recommendedName>
</protein>
<organism evidence="7 8">
    <name type="scientific">Penicillium malachiteum</name>
    <dbReference type="NCBI Taxonomy" id="1324776"/>
    <lineage>
        <taxon>Eukaryota</taxon>
        <taxon>Fungi</taxon>
        <taxon>Dikarya</taxon>
        <taxon>Ascomycota</taxon>
        <taxon>Pezizomycotina</taxon>
        <taxon>Eurotiomycetes</taxon>
        <taxon>Eurotiomycetidae</taxon>
        <taxon>Eurotiales</taxon>
        <taxon>Aspergillaceae</taxon>
        <taxon>Penicillium</taxon>
    </lineage>
</organism>
<sequence length="405" mass="43589">MATKSTPMPLSLQTGHDTKGNSLQTPTSESHLTPPVTPIGKSSGAEHSIPSPLSTTDTSSASLNRNILLRFTEDLEACTDGSNRRIEYGRGAWSIVYKARSTPSTILTTINTPPSSPTAKSRVYAVKAPLRKDAYPVLHSEAITLTRLNSTPGFENYVVPFHGYHTDTSALVMSAVPLALSTFIEDQADMNRKRGPSTATMFDPIQGPSAWRDLSRKLISGLQWLHKSAGIIHGDIKPHNLLLRPIVQVTDTTHLDANAEPLAFPYEPLFADFSSALDLQSNSSDEKSHTSMSAFTPPFTAPELLSLASLTSGDVAPTPASDVFSLAATLVAAATGDLLLYPGSSNMQRLAMAREGHRILEFTRCGANGARVPRNGFVERLMQPAVAKDPAQRIDTSEWVELASA</sequence>
<dbReference type="GO" id="GO:0004674">
    <property type="term" value="F:protein serine/threonine kinase activity"/>
    <property type="evidence" value="ECO:0007669"/>
    <property type="project" value="TreeGrafter"/>
</dbReference>
<dbReference type="InterPro" id="IPR000719">
    <property type="entry name" value="Prot_kinase_dom"/>
</dbReference>
<keyword evidence="1" id="KW-0808">Transferase</keyword>
<dbReference type="SMART" id="SM00220">
    <property type="entry name" value="S_TKc"/>
    <property type="match status" value="1"/>
</dbReference>
<dbReference type="PROSITE" id="PS50011">
    <property type="entry name" value="PROTEIN_KINASE_DOM"/>
    <property type="match status" value="1"/>
</dbReference>
<evidence type="ECO:0000256" key="1">
    <source>
        <dbReference type="ARBA" id="ARBA00022679"/>
    </source>
</evidence>
<evidence type="ECO:0000313" key="7">
    <source>
        <dbReference type="EMBL" id="KAJ5703810.1"/>
    </source>
</evidence>